<dbReference type="OrthoDB" id="19542at2"/>
<proteinExistence type="predicted"/>
<dbReference type="InterPro" id="IPR000326">
    <property type="entry name" value="PAP2/HPO"/>
</dbReference>
<dbReference type="HOGENOM" id="CLU_007558_0_0_4"/>
<dbReference type="Pfam" id="PF06251">
    <property type="entry name" value="Caps_syn_GfcC_C"/>
    <property type="match status" value="1"/>
</dbReference>
<sequence length="1261" mass="136633">MTRPLPAATTLARPVRPSRLCLAVAQVCIVLGMPTAAGNAQAGGGATTSVASAQTAIRAGERLSDWLLRNPPGAGDDPAALAWQVPSARQAQAELKQALLAQLWSARDLQADETTRQRLADWLRSLPVTGRVPLAIVDARWLQANPDQDPILAPGHALVLPQRPGTVTVLADDGRPCAVVHRPGTQARGYLQACIGGAASEADMAWIVQPDGRVQRFGIATWNAEPQSEPAPGAWIWAPRRSAAWPEDFSDRLATFLATQSPTPIAARAAPTQTGTPIAARAAPTQTGTPTTAPVGATQVAIPPSDPAPAAGQHDERPIAARAAPTQTGTPPSAPVGATQVAIPPSDPVVARPGVHTANDWGFIGLLQTPTARMSPAGELRFHLSRVEPYTRGSVVAQPFDWLEAGFRYTSVSNRLYGPQDLSGNQSYKDKSIDFKLRLAQETAHTPALAIGMTDIGGTGLFSGEYLVASKRSGDFDWSLGLGWGYVGNAGRVKNPFTWFDDSFAEREEGAGGGSGGEFSASNYFKGRTSFFGGVQYAPSDDWVLKLEYDGNDYQNEPQGNNQKHDSPFNVGVVYRYASGLDLTAGLERGNTLMLGLTLHGSLADLTVPKLLDPSYPRPLSTYPAGPTDWARMSAEFTEQTRWPVREVRRQGTDLQLVVEEPYTIYLRDRIDRAVAVLHRHAPADVRRFVFSFHERGLPLTDWVVLRDEWVARQTRYRAHAEQFEAVVAAEHWPAHSQEKLWVGPAERFSTGLEPSYSQSLGGPDGFILFQLGITAPTELRLADDTWLSGRANLGLVDNYDKFEYDGPSNLPRVRTDIRKYVTESDLTLPTLQLNHVRALGTNQYASLYGGYLEPMFAGIGGEWLYRPWNSHFAFGLDLNHVRQREFDQHFGLRDYDVTTGHATLYWHTGWQNTLVKLSAGQYLAGDRGVTVDIARQFDNGVKMGVFATKTDVSAEEFGEGSFDKGIYLSIPFDAMLPFSSARTADIIWRPLTRDGGAMLSRTLSLFDLTRLRDRRVGRYAPAGSQAWLALGDDREDGRSIWGELGHTGGWLADKIFSPEAVRPLLLGAGLTGLSATLDRPLADWADEHQSGSWDTLGEAASLIPFGLAAGAGALWMGLADDAASDTARTSLLAAGWTLGAQLATKYAVNRARPEAGLGPHEFRGPGNGGSDSSFPSIHMGVAFALATPFAQKYDAPWLYGLAAATGFGRIQERQHFFSDVVAGSLMGYGIASLLVDEQRSRDGPVITLGTDRSLQAHWKF</sequence>
<reference evidence="3 4" key="2">
    <citation type="journal article" date="2012" name="Stand. Genomic Sci.">
        <title>Complete genome sequence of Thauera aminoaromatica strain MZ1T.</title>
        <authorList>
            <person name="Jiang K."/>
            <person name="Sanseverino J."/>
            <person name="Chauhan A."/>
            <person name="Lucas S."/>
            <person name="Copeland A."/>
            <person name="Lapidus A."/>
            <person name="Del Rio T.G."/>
            <person name="Dalin E."/>
            <person name="Tice H."/>
            <person name="Bruce D."/>
            <person name="Goodwin L."/>
            <person name="Pitluck S."/>
            <person name="Sims D."/>
            <person name="Brettin T."/>
            <person name="Detter J.C."/>
            <person name="Han C."/>
            <person name="Chang Y.J."/>
            <person name="Larimer F."/>
            <person name="Land M."/>
            <person name="Hauser L."/>
            <person name="Kyrpides N.C."/>
            <person name="Mikhailova N."/>
            <person name="Moser S."/>
            <person name="Jegier P."/>
            <person name="Close D."/>
            <person name="Debruyn J.M."/>
            <person name="Wang Y."/>
            <person name="Layton A.C."/>
            <person name="Allen M.S."/>
            <person name="Sayler G.S."/>
        </authorList>
    </citation>
    <scope>NUCLEOTIDE SEQUENCE [LARGE SCALE GENOMIC DNA]</scope>
    <source>
        <strain evidence="3 4">MZ1T</strain>
    </source>
</reference>
<dbReference type="Pfam" id="PF01569">
    <property type="entry name" value="PAP2"/>
    <property type="match status" value="1"/>
</dbReference>
<evidence type="ECO:0000256" key="1">
    <source>
        <dbReference type="SAM" id="SignalP"/>
    </source>
</evidence>
<dbReference type="eggNOG" id="COG3170">
    <property type="taxonomic scope" value="Bacteria"/>
</dbReference>
<dbReference type="STRING" id="85643.Tmz1t_3793"/>
<dbReference type="InterPro" id="IPR010425">
    <property type="entry name" value="Caps_synth_GfcC-like_C"/>
</dbReference>
<gene>
    <name evidence="3" type="ordered locus">Tmz1t_3793</name>
</gene>
<dbReference type="Gene3D" id="1.20.144.10">
    <property type="entry name" value="Phosphatidic acid phosphatase type 2/haloperoxidase"/>
    <property type="match status" value="1"/>
</dbReference>
<reference evidence="4" key="1">
    <citation type="submission" date="2009-05" db="EMBL/GenBank/DDBJ databases">
        <title>Complete sequence of chromosome of Thauera sp. MZ1T.</title>
        <authorList>
            <consortium name="US DOE Joint Genome Institute"/>
            <person name="Lucas S."/>
            <person name="Copeland A."/>
            <person name="Lapidus A."/>
            <person name="Glavina del Rio T."/>
            <person name="Dalin E."/>
            <person name="Tice H."/>
            <person name="Bruce D."/>
            <person name="Goodwin L."/>
            <person name="Pitluck S."/>
            <person name="Sims D."/>
            <person name="Brettin T."/>
            <person name="Detter J.C."/>
            <person name="Han C."/>
            <person name="Larimer F."/>
            <person name="Land M."/>
            <person name="Hauser L."/>
            <person name="Kyrpides N."/>
            <person name="Mikhailova N."/>
            <person name="Sayler G.S."/>
        </authorList>
    </citation>
    <scope>NUCLEOTIDE SEQUENCE [LARGE SCALE GENOMIC DNA]</scope>
    <source>
        <strain evidence="4">MZ1T</strain>
    </source>
</reference>
<feature type="domain" description="Phosphatidic acid phosphatase type 2/haloperoxidase" evidence="2">
    <location>
        <begin position="1127"/>
        <end position="1236"/>
    </location>
</feature>
<protein>
    <recommendedName>
        <fullName evidence="2">Phosphatidic acid phosphatase type 2/haloperoxidase domain-containing protein</fullName>
    </recommendedName>
</protein>
<dbReference type="SUPFAM" id="SSF48317">
    <property type="entry name" value="Acid phosphatase/Vanadium-dependent haloperoxidase"/>
    <property type="match status" value="1"/>
</dbReference>
<name>C4KCJ1_THASP</name>
<accession>C4KCJ1</accession>
<dbReference type="AlphaFoldDB" id="C4KCJ1"/>
<organism evidence="3 4">
    <name type="scientific">Thauera aminoaromatica</name>
    <dbReference type="NCBI Taxonomy" id="164330"/>
    <lineage>
        <taxon>Bacteria</taxon>
        <taxon>Pseudomonadati</taxon>
        <taxon>Pseudomonadota</taxon>
        <taxon>Betaproteobacteria</taxon>
        <taxon>Rhodocyclales</taxon>
        <taxon>Zoogloeaceae</taxon>
        <taxon>Thauera</taxon>
    </lineage>
</organism>
<dbReference type="Pfam" id="PF06082">
    <property type="entry name" value="YjbH"/>
    <property type="match status" value="1"/>
</dbReference>
<feature type="signal peptide" evidence="1">
    <location>
        <begin position="1"/>
        <end position="42"/>
    </location>
</feature>
<dbReference type="Gene3D" id="3.10.560.10">
    <property type="entry name" value="Outer membrane lipoprotein wza domain like"/>
    <property type="match status" value="1"/>
</dbReference>
<dbReference type="Proteomes" id="UP000002186">
    <property type="component" value="Chromosome"/>
</dbReference>
<dbReference type="eggNOG" id="COG0671">
    <property type="taxonomic scope" value="Bacteria"/>
</dbReference>
<dbReference type="EMBL" id="CP001281">
    <property type="protein sequence ID" value="ACR02382.1"/>
    <property type="molecule type" value="Genomic_DNA"/>
</dbReference>
<dbReference type="InterPro" id="IPR010344">
    <property type="entry name" value="YbjH"/>
</dbReference>
<dbReference type="KEGG" id="tmz:Tmz1t_3793"/>
<dbReference type="RefSeq" id="WP_012586142.1">
    <property type="nucleotide sequence ID" value="NC_011662.2"/>
</dbReference>
<evidence type="ECO:0000259" key="2">
    <source>
        <dbReference type="SMART" id="SM00014"/>
    </source>
</evidence>
<evidence type="ECO:0000313" key="3">
    <source>
        <dbReference type="EMBL" id="ACR02382.1"/>
    </source>
</evidence>
<feature type="chain" id="PRO_5002939946" description="Phosphatidic acid phosphatase type 2/haloperoxidase domain-containing protein" evidence="1">
    <location>
        <begin position="43"/>
        <end position="1261"/>
    </location>
</feature>
<dbReference type="InterPro" id="IPR036938">
    <property type="entry name" value="PAP2/HPO_sf"/>
</dbReference>
<evidence type="ECO:0000313" key="4">
    <source>
        <dbReference type="Proteomes" id="UP000002186"/>
    </source>
</evidence>
<dbReference type="SMART" id="SM00014">
    <property type="entry name" value="acidPPc"/>
    <property type="match status" value="1"/>
</dbReference>
<keyword evidence="1" id="KW-0732">Signal</keyword>
<keyword evidence="4" id="KW-1185">Reference proteome</keyword>